<keyword evidence="3" id="KW-0007">Acetylation</keyword>
<evidence type="ECO:0000256" key="3">
    <source>
        <dbReference type="ARBA" id="ARBA00022990"/>
    </source>
</evidence>
<evidence type="ECO:0000256" key="7">
    <source>
        <dbReference type="SAM" id="MobiDB-lite"/>
    </source>
</evidence>
<feature type="region of interest" description="Disordered" evidence="7">
    <location>
        <begin position="1"/>
        <end position="25"/>
    </location>
</feature>
<dbReference type="EMBL" id="CP041692">
    <property type="protein sequence ID" value="QDP96587.1"/>
    <property type="molecule type" value="Genomic_DNA"/>
</dbReference>
<organism evidence="9 10">
    <name type="scientific">Microlunatus elymi</name>
    <dbReference type="NCBI Taxonomy" id="2596828"/>
    <lineage>
        <taxon>Bacteria</taxon>
        <taxon>Bacillati</taxon>
        <taxon>Actinomycetota</taxon>
        <taxon>Actinomycetes</taxon>
        <taxon>Propionibacteriales</taxon>
        <taxon>Propionibacteriaceae</taxon>
        <taxon>Microlunatus</taxon>
    </lineage>
</organism>
<dbReference type="PANTHER" id="PTHR42776">
    <property type="entry name" value="SERINE PEPTIDASE S9 FAMILY MEMBER"/>
    <property type="match status" value="1"/>
</dbReference>
<evidence type="ECO:0000259" key="8">
    <source>
        <dbReference type="Pfam" id="PF00326"/>
    </source>
</evidence>
<accession>A0A516PZL4</accession>
<comment type="function">
    <text evidence="6">This enzyme catalyzes the hydrolysis of the N-terminal peptide bond of an N-acetylated peptide to generate an N-acetylated amino acid and a peptide with a free N-terminus. It preferentially cleaves off Ac-Ala, Ac-Met and Ac-Ser. Also, involved in the degradation of oxidized and glycated proteins.</text>
</comment>
<keyword evidence="10" id="KW-1185">Reference proteome</keyword>
<proteinExistence type="predicted"/>
<dbReference type="InterPro" id="IPR001375">
    <property type="entry name" value="Peptidase_S9_cat"/>
</dbReference>
<dbReference type="PANTHER" id="PTHR42776:SF13">
    <property type="entry name" value="DIPEPTIDYL-PEPTIDASE 5"/>
    <property type="match status" value="1"/>
</dbReference>
<evidence type="ECO:0000256" key="2">
    <source>
        <dbReference type="ARBA" id="ARBA00022801"/>
    </source>
</evidence>
<evidence type="ECO:0000313" key="10">
    <source>
        <dbReference type="Proteomes" id="UP000319263"/>
    </source>
</evidence>
<gene>
    <name evidence="9" type="ORF">FOE78_12320</name>
</gene>
<dbReference type="KEGG" id="mik:FOE78_12320"/>
<dbReference type="OrthoDB" id="3325701at2"/>
<dbReference type="Pfam" id="PF00326">
    <property type="entry name" value="Peptidase_S9"/>
    <property type="match status" value="1"/>
</dbReference>
<dbReference type="GO" id="GO:0004252">
    <property type="term" value="F:serine-type endopeptidase activity"/>
    <property type="evidence" value="ECO:0007669"/>
    <property type="project" value="InterPro"/>
</dbReference>
<reference evidence="9 10" key="1">
    <citation type="submission" date="2019-07" db="EMBL/GenBank/DDBJ databases">
        <title>Microlunatus dokdonensis sp. nov. isolated from the rhizospheric soil of the wild plant Elymus tsukushiensis.</title>
        <authorList>
            <person name="Ghim S.-Y."/>
            <person name="Hwang Y.-J."/>
            <person name="Son J.-S."/>
            <person name="Shin J.-H."/>
        </authorList>
    </citation>
    <scope>NUCLEOTIDE SEQUENCE [LARGE SCALE GENOMIC DNA]</scope>
    <source>
        <strain evidence="9 10">KUDC0627</strain>
    </source>
</reference>
<dbReference type="Gene3D" id="3.40.50.1820">
    <property type="entry name" value="alpha/beta hydrolase"/>
    <property type="match status" value="1"/>
</dbReference>
<name>A0A516PZL4_9ACTN</name>
<feature type="domain" description="Peptidase S9 prolyl oligopeptidase catalytic" evidence="8">
    <location>
        <begin position="491"/>
        <end position="696"/>
    </location>
</feature>
<sequence length="708" mass="77492">MTTPESVDTKQSDEQDPDEVPLGSPWADLRAYIATPRLGSLVLSADGSTLLVSVNELDHEQTGYRSSWWKLDPSGAAPARRLTRSVEGESLAAFLPGGDLIFSSGRPAPPVTKEYGPNPEIEPSDQDGVLWCLPVGGGEAYPIARRFGGWEGVLPARRSNSVLFSAAGFPGTADEKQDQKLRKLRKSKKISALLHDSYPVRYWDHDLGGSETRLYATELAGSEVDHGDLRVDLDKITRLMPDAGRRLDDVQAIAEDGSFAVVGRKTPKPRGKTQVSLVEVDLVSGETIVRAEAEGAEFGNAVISPDGTLIVAIRETEPTATEPPTVRLWLIDRATGEGRVLAEDWDRWPSPVAFSPDSRTLYVTADEDGDSPIFAIDLSGQGAEPKRLTGDGAFSSVLLAPAGDRLYAVRTSYADPGSIVAVDTVSGELTDLPSPVTYPEPPGQLLDVETRAADGVRIRSYLALPSGASAEHPAPLALWIHGGPLSSWNAWSWRWNPWLLVSQGYAVLLPDPALSTGYGQDFIRRGWGRWGAEPFTDLMAATDAVLERDEISSDKPVAMGGSFGGYMANWVAGHTDRFAGIVSHASLWNLDAFRYTTDFGVYWLPELNDRMVADYSPHRAADDIRTPMLVIHGDKDYRVPISEGLGLWAELVSRHEGDPEELPHKFLYFPDENHWVLSPQHAIVWYETVWSFLKSVRGDGNFERSRVL</sequence>
<dbReference type="SUPFAM" id="SSF82171">
    <property type="entry name" value="DPP6 N-terminal domain-like"/>
    <property type="match status" value="1"/>
</dbReference>
<dbReference type="SUPFAM" id="SSF53474">
    <property type="entry name" value="alpha/beta-Hydrolases"/>
    <property type="match status" value="1"/>
</dbReference>
<evidence type="ECO:0000256" key="6">
    <source>
        <dbReference type="ARBA" id="ARBA00045885"/>
    </source>
</evidence>
<evidence type="ECO:0000256" key="5">
    <source>
        <dbReference type="ARBA" id="ARBA00032596"/>
    </source>
</evidence>
<evidence type="ECO:0000313" key="9">
    <source>
        <dbReference type="EMBL" id="QDP96587.1"/>
    </source>
</evidence>
<keyword evidence="1" id="KW-0732">Signal</keyword>
<dbReference type="InterPro" id="IPR011042">
    <property type="entry name" value="6-blade_b-propeller_TolB-like"/>
</dbReference>
<protein>
    <recommendedName>
        <fullName evidence="5">Acyl-peptide hydrolase</fullName>
    </recommendedName>
    <alternativeName>
        <fullName evidence="4">Acylaminoacyl-peptidase</fullName>
    </alternativeName>
</protein>
<dbReference type="InterPro" id="IPR029058">
    <property type="entry name" value="AB_hydrolase_fold"/>
</dbReference>
<dbReference type="InterPro" id="IPR002471">
    <property type="entry name" value="Pept_S9_AS"/>
</dbReference>
<dbReference type="RefSeq" id="WP_143986550.1">
    <property type="nucleotide sequence ID" value="NZ_CP041692.1"/>
</dbReference>
<dbReference type="Gene3D" id="2.120.10.30">
    <property type="entry name" value="TolB, C-terminal domain"/>
    <property type="match status" value="1"/>
</dbReference>
<dbReference type="GO" id="GO:0006508">
    <property type="term" value="P:proteolysis"/>
    <property type="evidence" value="ECO:0007669"/>
    <property type="project" value="InterPro"/>
</dbReference>
<dbReference type="AlphaFoldDB" id="A0A516PZL4"/>
<evidence type="ECO:0000256" key="1">
    <source>
        <dbReference type="ARBA" id="ARBA00022729"/>
    </source>
</evidence>
<keyword evidence="2" id="KW-0378">Hydrolase</keyword>
<evidence type="ECO:0000256" key="4">
    <source>
        <dbReference type="ARBA" id="ARBA00032284"/>
    </source>
</evidence>
<dbReference type="Proteomes" id="UP000319263">
    <property type="component" value="Chromosome"/>
</dbReference>
<dbReference type="PROSITE" id="PS00708">
    <property type="entry name" value="PRO_ENDOPEP_SER"/>
    <property type="match status" value="1"/>
</dbReference>